<dbReference type="EMBL" id="JPXF01000063">
    <property type="protein sequence ID" value="KGJ72616.1"/>
    <property type="molecule type" value="Genomic_DNA"/>
</dbReference>
<dbReference type="eggNOG" id="ENOG5033D6D">
    <property type="taxonomic scope" value="Bacteria"/>
</dbReference>
<sequence>MTDTPQKPAVGRNDILRFVLELFAFVTLGIWGFAAWPLPWPGIIVGIAAPAFAVLVWALFRSPKAVFKLDPFGKAFVEICVFGAAAIAWWDLGFPIITVVFAITATVSGIISGRTELAD</sequence>
<dbReference type="Proteomes" id="UP000029864">
    <property type="component" value="Unassembled WGS sequence"/>
</dbReference>
<keyword evidence="1" id="KW-0812">Transmembrane</keyword>
<proteinExistence type="predicted"/>
<dbReference type="InterPro" id="IPR021214">
    <property type="entry name" value="DUF2568"/>
</dbReference>
<accession>A0A099J2X2</accession>
<evidence type="ECO:0000313" key="5">
    <source>
        <dbReference type="Proteomes" id="UP000561726"/>
    </source>
</evidence>
<dbReference type="RefSeq" id="WP_084141331.1">
    <property type="nucleotide sequence ID" value="NZ_JACHBQ010000001.1"/>
</dbReference>
<keyword evidence="1" id="KW-1133">Transmembrane helix</keyword>
<protein>
    <submittedName>
        <fullName evidence="2">4-amino-4-deoxy-L-arabinose transferase</fullName>
    </submittedName>
</protein>
<dbReference type="OrthoDB" id="5076471at2"/>
<keyword evidence="2" id="KW-0808">Transferase</keyword>
<keyword evidence="4" id="KW-1185">Reference proteome</keyword>
<evidence type="ECO:0000313" key="2">
    <source>
        <dbReference type="EMBL" id="KGJ72616.1"/>
    </source>
</evidence>
<dbReference type="Pfam" id="PF10823">
    <property type="entry name" value="DUF2568"/>
    <property type="match status" value="1"/>
</dbReference>
<feature type="transmembrane region" description="Helical" evidence="1">
    <location>
        <begin position="15"/>
        <end position="34"/>
    </location>
</feature>
<dbReference type="EMBL" id="JACHBQ010000001">
    <property type="protein sequence ID" value="MBB5639655.1"/>
    <property type="molecule type" value="Genomic_DNA"/>
</dbReference>
<feature type="transmembrane region" description="Helical" evidence="1">
    <location>
        <begin position="96"/>
        <end position="113"/>
    </location>
</feature>
<keyword evidence="1" id="KW-0472">Membrane</keyword>
<dbReference type="GO" id="GO:0016740">
    <property type="term" value="F:transferase activity"/>
    <property type="evidence" value="ECO:0007669"/>
    <property type="project" value="UniProtKB-KW"/>
</dbReference>
<dbReference type="STRING" id="1001240.GY21_14170"/>
<evidence type="ECO:0000313" key="3">
    <source>
        <dbReference type="EMBL" id="MBB5639655.1"/>
    </source>
</evidence>
<reference evidence="2 4" key="1">
    <citation type="submission" date="2014-08" db="EMBL/GenBank/DDBJ databases">
        <authorList>
            <person name="Sisinthy S."/>
        </authorList>
    </citation>
    <scope>NUCLEOTIDE SEQUENCE [LARGE SCALE GENOMIC DNA]</scope>
    <source>
        <strain evidence="2 4">RuG17</strain>
    </source>
</reference>
<organism evidence="2 4">
    <name type="scientific">Cryobacterium roopkundense</name>
    <dbReference type="NCBI Taxonomy" id="1001240"/>
    <lineage>
        <taxon>Bacteria</taxon>
        <taxon>Bacillati</taxon>
        <taxon>Actinomycetota</taxon>
        <taxon>Actinomycetes</taxon>
        <taxon>Micrococcales</taxon>
        <taxon>Microbacteriaceae</taxon>
        <taxon>Cryobacterium</taxon>
    </lineage>
</organism>
<comment type="caution">
    <text evidence="2">The sequence shown here is derived from an EMBL/GenBank/DDBJ whole genome shotgun (WGS) entry which is preliminary data.</text>
</comment>
<feature type="transmembrane region" description="Helical" evidence="1">
    <location>
        <begin position="40"/>
        <end position="60"/>
    </location>
</feature>
<dbReference type="Proteomes" id="UP000561726">
    <property type="component" value="Unassembled WGS sequence"/>
</dbReference>
<feature type="transmembrane region" description="Helical" evidence="1">
    <location>
        <begin position="72"/>
        <end position="90"/>
    </location>
</feature>
<evidence type="ECO:0000313" key="4">
    <source>
        <dbReference type="Proteomes" id="UP000029864"/>
    </source>
</evidence>
<reference evidence="3 5" key="2">
    <citation type="submission" date="2020-08" db="EMBL/GenBank/DDBJ databases">
        <title>Sequencing the genomes of 1000 actinobacteria strains.</title>
        <authorList>
            <person name="Klenk H.-P."/>
        </authorList>
    </citation>
    <scope>NUCLEOTIDE SEQUENCE [LARGE SCALE GENOMIC DNA]</scope>
    <source>
        <strain evidence="3 5">DSM 21065</strain>
    </source>
</reference>
<dbReference type="AlphaFoldDB" id="A0A099J2X2"/>
<gene>
    <name evidence="3" type="ORF">BJ997_000203</name>
    <name evidence="2" type="ORF">GY21_14170</name>
</gene>
<name>A0A099J2X2_9MICO</name>
<evidence type="ECO:0000256" key="1">
    <source>
        <dbReference type="SAM" id="Phobius"/>
    </source>
</evidence>